<protein>
    <submittedName>
        <fullName evidence="1">Afadin-and alpha-actinin-binding protein B</fullName>
    </submittedName>
</protein>
<sequence>MDDHVARLQDMLRSERAKCTRLQLRSNQQETELRRREQQGNRLKERLSLLTVGHREKGPSIEVLNFPPGSRGKREQPIKSSRSTASTAKYTLSDTVDLQDETHTEDKRLDQAEVALGDHVTGGVVQSWRRVQKRLGDILSEGHTGVGTDHDKLLARLETDLKESQHLVRLQQQLLQDNIASPVHSELADSYFLEEWERLQLHWAELDHQRRTFERERQSFTDAAIRLSHERRDFEQQKASLLKQQYLCDSPLFSKEAPLSNRSESTALNFSGLGHTSISGCLPITPSSTKSGTAAISGLHQGTVRVQTPSTPELYSALNLSYNCRTGEIDHQSETWGYHANGMGHSPQAPHLDCNFDDRW</sequence>
<dbReference type="EMBL" id="CM024789">
    <property type="protein sequence ID" value="KAG8015176.1"/>
    <property type="molecule type" value="Genomic_DNA"/>
</dbReference>
<dbReference type="Proteomes" id="UP000805704">
    <property type="component" value="Chromosome 1"/>
</dbReference>
<name>A0ACB7FLJ6_NIBAL</name>
<keyword evidence="2" id="KW-1185">Reference proteome</keyword>
<evidence type="ECO:0000313" key="2">
    <source>
        <dbReference type="Proteomes" id="UP000805704"/>
    </source>
</evidence>
<evidence type="ECO:0000313" key="1">
    <source>
        <dbReference type="EMBL" id="KAG8015176.1"/>
    </source>
</evidence>
<comment type="caution">
    <text evidence="1">The sequence shown here is derived from an EMBL/GenBank/DDBJ whole genome shotgun (WGS) entry which is preliminary data.</text>
</comment>
<proteinExistence type="predicted"/>
<reference evidence="1" key="1">
    <citation type="submission" date="2020-04" db="EMBL/GenBank/DDBJ databases">
        <title>A chromosome-scale assembly and high-density genetic map of the yellow drum (Nibea albiflora) genome.</title>
        <authorList>
            <person name="Xu D."/>
            <person name="Zhang W."/>
            <person name="Chen R."/>
            <person name="Tan P."/>
            <person name="Wang L."/>
            <person name="Song H."/>
            <person name="Tian L."/>
            <person name="Zhu Q."/>
            <person name="Wang B."/>
        </authorList>
    </citation>
    <scope>NUCLEOTIDE SEQUENCE</scope>
    <source>
        <strain evidence="1">ZJHYS-2018</strain>
    </source>
</reference>
<gene>
    <name evidence="1" type="primary">SSX2IP-B</name>
    <name evidence="1" type="ORF">GBF38_022497</name>
</gene>
<accession>A0ACB7FLJ6</accession>
<organism evidence="1 2">
    <name type="scientific">Nibea albiflora</name>
    <name type="common">Yellow drum</name>
    <name type="synonym">Corvina albiflora</name>
    <dbReference type="NCBI Taxonomy" id="240163"/>
    <lineage>
        <taxon>Eukaryota</taxon>
        <taxon>Metazoa</taxon>
        <taxon>Chordata</taxon>
        <taxon>Craniata</taxon>
        <taxon>Vertebrata</taxon>
        <taxon>Euteleostomi</taxon>
        <taxon>Actinopterygii</taxon>
        <taxon>Neopterygii</taxon>
        <taxon>Teleostei</taxon>
        <taxon>Neoteleostei</taxon>
        <taxon>Acanthomorphata</taxon>
        <taxon>Eupercaria</taxon>
        <taxon>Sciaenidae</taxon>
        <taxon>Nibea</taxon>
    </lineage>
</organism>